<dbReference type="SUPFAM" id="SSF90123">
    <property type="entry name" value="ABC transporter transmembrane region"/>
    <property type="match status" value="1"/>
</dbReference>
<sequence>MTLTQIFARFRWRISVTLFIVLVEAVLFVLFPLFIGYAINGVLEKSYSGLIYLGCLSLLTLITGTARRFYDSRVYAGIYQELGVETFERNQTAETSKLSARINMLQELVEFFENSFPQLVNRVIGFVGILILLFSFSLNIFLACLVVTVVTVLVFGFTAEKTMRFNTKYNDTLEKQVSVLEQGRSLLVKGYVKNLMRWNIRLSDLETVNYSIVFLAMVGLMIYAVVESVGMGTMNYGAIFSVVMYVFEFMNNTFELPVYYQEWLRLKDISERLQDNQERIDR</sequence>
<evidence type="ECO:0000313" key="7">
    <source>
        <dbReference type="EMBL" id="BDD12291.1"/>
    </source>
</evidence>
<keyword evidence="8" id="KW-1185">Reference proteome</keyword>
<feature type="transmembrane region" description="Helical" evidence="5">
    <location>
        <begin position="12"/>
        <end position="35"/>
    </location>
</feature>
<dbReference type="RefSeq" id="WP_338395645.1">
    <property type="nucleotide sequence ID" value="NZ_AP025318.1"/>
</dbReference>
<dbReference type="AlphaFoldDB" id="A0AAU9CJK3"/>
<proteinExistence type="predicted"/>
<geneLocation type="plasmid" evidence="7 8">
    <name>pFA4</name>
</geneLocation>
<dbReference type="InterPro" id="IPR036640">
    <property type="entry name" value="ABC1_TM_sf"/>
</dbReference>
<feature type="domain" description="ABC transmembrane type-1" evidence="6">
    <location>
        <begin position="16"/>
        <end position="265"/>
    </location>
</feature>
<dbReference type="Gene3D" id="1.20.1560.10">
    <property type="entry name" value="ABC transporter type 1, transmembrane domain"/>
    <property type="match status" value="1"/>
</dbReference>
<feature type="transmembrane region" description="Helical" evidence="5">
    <location>
        <begin position="238"/>
        <end position="260"/>
    </location>
</feature>
<dbReference type="Proteomes" id="UP001348817">
    <property type="component" value="Plasmid pFA4"/>
</dbReference>
<dbReference type="InterPro" id="IPR011527">
    <property type="entry name" value="ABC1_TM_dom"/>
</dbReference>
<keyword evidence="3 5" id="KW-1133">Transmembrane helix</keyword>
<dbReference type="PROSITE" id="PS50929">
    <property type="entry name" value="ABC_TM1F"/>
    <property type="match status" value="1"/>
</dbReference>
<evidence type="ECO:0000256" key="2">
    <source>
        <dbReference type="ARBA" id="ARBA00022692"/>
    </source>
</evidence>
<dbReference type="Pfam" id="PF13748">
    <property type="entry name" value="ABC_membrane_3"/>
    <property type="match status" value="1"/>
</dbReference>
<gene>
    <name evidence="7" type="ORF">FUAX_47230</name>
</gene>
<evidence type="ECO:0000259" key="6">
    <source>
        <dbReference type="PROSITE" id="PS50929"/>
    </source>
</evidence>
<evidence type="ECO:0000256" key="5">
    <source>
        <dbReference type="SAM" id="Phobius"/>
    </source>
</evidence>
<keyword evidence="2 5" id="KW-0812">Transmembrane</keyword>
<feature type="transmembrane region" description="Helical" evidence="5">
    <location>
        <begin position="140"/>
        <end position="159"/>
    </location>
</feature>
<dbReference type="GO" id="GO:0005524">
    <property type="term" value="F:ATP binding"/>
    <property type="evidence" value="ECO:0007669"/>
    <property type="project" value="InterPro"/>
</dbReference>
<comment type="subcellular location">
    <subcellularLocation>
        <location evidence="1">Cell membrane</location>
        <topology evidence="1">Multi-pass membrane protein</topology>
    </subcellularLocation>
</comment>
<dbReference type="EMBL" id="AP025318">
    <property type="protein sequence ID" value="BDD12291.1"/>
    <property type="molecule type" value="Genomic_DNA"/>
</dbReference>
<evidence type="ECO:0000256" key="3">
    <source>
        <dbReference type="ARBA" id="ARBA00022989"/>
    </source>
</evidence>
<feature type="transmembrane region" description="Helical" evidence="5">
    <location>
        <begin position="47"/>
        <end position="66"/>
    </location>
</feature>
<feature type="transmembrane region" description="Helical" evidence="5">
    <location>
        <begin position="207"/>
        <end position="226"/>
    </location>
</feature>
<evidence type="ECO:0000313" key="8">
    <source>
        <dbReference type="Proteomes" id="UP001348817"/>
    </source>
</evidence>
<dbReference type="KEGG" id="fax:FUAX_47230"/>
<dbReference type="GO" id="GO:0005886">
    <property type="term" value="C:plasma membrane"/>
    <property type="evidence" value="ECO:0007669"/>
    <property type="project" value="UniProtKB-SubCell"/>
</dbReference>
<reference evidence="7 8" key="1">
    <citation type="submission" date="2021-12" db="EMBL/GenBank/DDBJ databases">
        <title>Genome sequencing of bacteria with rrn-lacking chromosome and rrn-plasmid.</title>
        <authorList>
            <person name="Anda M."/>
            <person name="Iwasaki W."/>
        </authorList>
    </citation>
    <scope>NUCLEOTIDE SEQUENCE [LARGE SCALE GENOMIC DNA]</scope>
    <source>
        <strain evidence="7 8">DSM 100852</strain>
        <plasmid evidence="7 8">pFA4</plasmid>
    </source>
</reference>
<protein>
    <recommendedName>
        <fullName evidence="6">ABC transmembrane type-1 domain-containing protein</fullName>
    </recommendedName>
</protein>
<dbReference type="GO" id="GO:0140359">
    <property type="term" value="F:ABC-type transporter activity"/>
    <property type="evidence" value="ECO:0007669"/>
    <property type="project" value="InterPro"/>
</dbReference>
<keyword evidence="7" id="KW-0614">Plasmid</keyword>
<feature type="transmembrane region" description="Helical" evidence="5">
    <location>
        <begin position="119"/>
        <end position="134"/>
    </location>
</feature>
<evidence type="ECO:0000256" key="1">
    <source>
        <dbReference type="ARBA" id="ARBA00004651"/>
    </source>
</evidence>
<organism evidence="7 8">
    <name type="scientific">Fulvitalea axinellae</name>
    <dbReference type="NCBI Taxonomy" id="1182444"/>
    <lineage>
        <taxon>Bacteria</taxon>
        <taxon>Pseudomonadati</taxon>
        <taxon>Bacteroidota</taxon>
        <taxon>Cytophagia</taxon>
        <taxon>Cytophagales</taxon>
        <taxon>Persicobacteraceae</taxon>
        <taxon>Fulvitalea</taxon>
    </lineage>
</organism>
<keyword evidence="4 5" id="KW-0472">Membrane</keyword>
<name>A0AAU9CJK3_9BACT</name>
<evidence type="ECO:0000256" key="4">
    <source>
        <dbReference type="ARBA" id="ARBA00023136"/>
    </source>
</evidence>
<accession>A0AAU9CJK3</accession>